<keyword evidence="2" id="KW-1185">Reference proteome</keyword>
<accession>A0A926IE52</accession>
<dbReference type="RefSeq" id="WP_249332373.1">
    <property type="nucleotide sequence ID" value="NZ_JACRSY010000008.1"/>
</dbReference>
<gene>
    <name evidence="1" type="ORF">H8718_06795</name>
</gene>
<name>A0A926IE52_9FIRM</name>
<dbReference type="EMBL" id="JACRSY010000008">
    <property type="protein sequence ID" value="MBC8579231.1"/>
    <property type="molecule type" value="Genomic_DNA"/>
</dbReference>
<reference evidence="1" key="1">
    <citation type="submission" date="2020-08" db="EMBL/GenBank/DDBJ databases">
        <title>Genome public.</title>
        <authorList>
            <person name="Liu C."/>
            <person name="Sun Q."/>
        </authorList>
    </citation>
    <scope>NUCLEOTIDE SEQUENCE</scope>
    <source>
        <strain evidence="1">NSJ-12</strain>
    </source>
</reference>
<sequence length="145" mass="17408">METMEMIHKEHRNIEAVLRVLKKEIVSLAIDQRVDKVMWAMSLAFIKDSVIDFHHLREREYFREYKLISLYESSSEMLHTITEYHELVKFQYNKLVECWNLYQEGQTLARFNVMEEGEKLIHLLGASMLLEEKLFNLTTHECIVK</sequence>
<comment type="caution">
    <text evidence="1">The sequence shown here is derived from an EMBL/GenBank/DDBJ whole genome shotgun (WGS) entry which is preliminary data.</text>
</comment>
<evidence type="ECO:0008006" key="3">
    <source>
        <dbReference type="Google" id="ProtNLM"/>
    </source>
</evidence>
<organism evidence="1 2">
    <name type="scientific">Zhenhengia yiwuensis</name>
    <dbReference type="NCBI Taxonomy" id="2763666"/>
    <lineage>
        <taxon>Bacteria</taxon>
        <taxon>Bacillati</taxon>
        <taxon>Bacillota</taxon>
        <taxon>Clostridia</taxon>
        <taxon>Lachnospirales</taxon>
        <taxon>Lachnospiraceae</taxon>
        <taxon>Zhenhengia</taxon>
    </lineage>
</organism>
<evidence type="ECO:0000313" key="2">
    <source>
        <dbReference type="Proteomes" id="UP000655830"/>
    </source>
</evidence>
<evidence type="ECO:0000313" key="1">
    <source>
        <dbReference type="EMBL" id="MBC8579231.1"/>
    </source>
</evidence>
<dbReference type="Proteomes" id="UP000655830">
    <property type="component" value="Unassembled WGS sequence"/>
</dbReference>
<dbReference type="AlphaFoldDB" id="A0A926IE52"/>
<protein>
    <recommendedName>
        <fullName evidence="3">Hemerythrin HHE cation binding domain-containing protein</fullName>
    </recommendedName>
</protein>
<proteinExistence type="predicted"/>